<dbReference type="EMBL" id="JH767264">
    <property type="protein sequence ID" value="EQC25611.1"/>
    <property type="molecule type" value="Genomic_DNA"/>
</dbReference>
<evidence type="ECO:0000256" key="4">
    <source>
        <dbReference type="ARBA" id="ARBA00022978"/>
    </source>
</evidence>
<evidence type="ECO:0000313" key="8">
    <source>
        <dbReference type="EMBL" id="EQC25611.1"/>
    </source>
</evidence>
<evidence type="ECO:0000256" key="3">
    <source>
        <dbReference type="ARBA" id="ARBA00022525"/>
    </source>
</evidence>
<keyword evidence="7" id="KW-0732">Signal</keyword>
<feature type="signal peptide" evidence="7">
    <location>
        <begin position="1"/>
        <end position="17"/>
    </location>
</feature>
<dbReference type="GO" id="GO:0005576">
    <property type="term" value="C:extracellular region"/>
    <property type="evidence" value="ECO:0007669"/>
    <property type="project" value="UniProtKB-SubCell"/>
</dbReference>
<keyword evidence="5" id="KW-1015">Disulfide bond</keyword>
<dbReference type="GO" id="GO:0052040">
    <property type="term" value="P:symbiont-mediated perturbation of host programmed cell death"/>
    <property type="evidence" value="ECO:0007669"/>
    <property type="project" value="UniProtKB-KW"/>
</dbReference>
<keyword evidence="3" id="KW-0964">Secreted</keyword>
<comment type="similarity">
    <text evidence="2">Belongs to the elicitin family.</text>
</comment>
<reference evidence="8 9" key="1">
    <citation type="submission" date="2012-04" db="EMBL/GenBank/DDBJ databases">
        <title>The Genome Sequence of Saprolegnia declina VS20.</title>
        <authorList>
            <consortium name="The Broad Institute Genome Sequencing Platform"/>
            <person name="Russ C."/>
            <person name="Nusbaum C."/>
            <person name="Tyler B."/>
            <person name="van West P."/>
            <person name="Dieguez-Uribeondo J."/>
            <person name="de Bruijn I."/>
            <person name="Tripathy S."/>
            <person name="Jiang R."/>
            <person name="Young S.K."/>
            <person name="Zeng Q."/>
            <person name="Gargeya S."/>
            <person name="Fitzgerald M."/>
            <person name="Haas B."/>
            <person name="Abouelleil A."/>
            <person name="Alvarado L."/>
            <person name="Arachchi H.M."/>
            <person name="Berlin A."/>
            <person name="Chapman S.B."/>
            <person name="Goldberg J."/>
            <person name="Griggs A."/>
            <person name="Gujja S."/>
            <person name="Hansen M."/>
            <person name="Howarth C."/>
            <person name="Imamovic A."/>
            <person name="Larimer J."/>
            <person name="McCowen C."/>
            <person name="Montmayeur A."/>
            <person name="Murphy C."/>
            <person name="Neiman D."/>
            <person name="Pearson M."/>
            <person name="Priest M."/>
            <person name="Roberts A."/>
            <person name="Saif S."/>
            <person name="Shea T."/>
            <person name="Sisk P."/>
            <person name="Sykes S."/>
            <person name="Wortman J."/>
            <person name="Nusbaum C."/>
            <person name="Birren B."/>
        </authorList>
    </citation>
    <scope>NUCLEOTIDE SEQUENCE [LARGE SCALE GENOMIC DNA]</scope>
    <source>
        <strain evidence="8 9">VS20</strain>
    </source>
</reference>
<dbReference type="AlphaFoldDB" id="T0PTQ6"/>
<comment type="subcellular location">
    <subcellularLocation>
        <location evidence="1">Secreted</location>
    </subcellularLocation>
</comment>
<evidence type="ECO:0000256" key="7">
    <source>
        <dbReference type="SAM" id="SignalP"/>
    </source>
</evidence>
<evidence type="ECO:0000256" key="5">
    <source>
        <dbReference type="ARBA" id="ARBA00023157"/>
    </source>
</evidence>
<dbReference type="RefSeq" id="XP_008620943.1">
    <property type="nucleotide sequence ID" value="XM_008622721.1"/>
</dbReference>
<feature type="region of interest" description="Disordered" evidence="6">
    <location>
        <begin position="130"/>
        <end position="198"/>
    </location>
</feature>
<dbReference type="InterPro" id="IPR036470">
    <property type="entry name" value="Elicitin_sf"/>
</dbReference>
<evidence type="ECO:0000256" key="6">
    <source>
        <dbReference type="SAM" id="MobiDB-lite"/>
    </source>
</evidence>
<dbReference type="VEuPathDB" id="FungiDB:SDRG_16507"/>
<evidence type="ECO:0008006" key="10">
    <source>
        <dbReference type="Google" id="ProtNLM"/>
    </source>
</evidence>
<dbReference type="Gene3D" id="1.10.239.10">
    <property type="entry name" value="Elicitin domain"/>
    <property type="match status" value="1"/>
</dbReference>
<keyword evidence="4" id="KW-0928">Hypersensitive response elicitation</keyword>
<accession>T0PTQ6</accession>
<dbReference type="OMA" id="PACYLVT"/>
<dbReference type="InterPro" id="IPR011049">
    <property type="entry name" value="Serralysin-like_metalloprot_C"/>
</dbReference>
<sequence>MQTITLLLCAMAATTTAQSTPINHACSDADLITAITPVALTSATTLNQCAKDTGLSIEAVPVPANVTPAQVNALLQSSSCAAFYASIQSAIAKISPACYLVTTPVPVTSAQIMSVPFKDYVMALQGSATGAPGMTTTTKPSTTTAPTGNSTAAPGSSTTAPGSSTVAPGGTTLVPGNSTTAPGNSTTAPGNSTASPITDTVVTKTPSSSAAVAPATTTPKATSSASIVVPTLATLAFVAAAVIV</sequence>
<dbReference type="InParanoid" id="T0PTQ6"/>
<dbReference type="STRING" id="1156394.T0PTQ6"/>
<feature type="compositionally biased region" description="Polar residues" evidence="6">
    <location>
        <begin position="174"/>
        <end position="198"/>
    </location>
</feature>
<feature type="compositionally biased region" description="Low complexity" evidence="6">
    <location>
        <begin position="135"/>
        <end position="168"/>
    </location>
</feature>
<dbReference type="GeneID" id="19957234"/>
<dbReference type="Proteomes" id="UP000030762">
    <property type="component" value="Unassembled WGS sequence"/>
</dbReference>
<name>T0PTQ6_SAPDV</name>
<dbReference type="eggNOG" id="ENOG502S81Q">
    <property type="taxonomic scope" value="Eukaryota"/>
</dbReference>
<dbReference type="SUPFAM" id="SSF101967">
    <property type="entry name" value="Adhesin YadA, collagen-binding domain"/>
    <property type="match status" value="1"/>
</dbReference>
<organism evidence="8 9">
    <name type="scientific">Saprolegnia diclina (strain VS20)</name>
    <dbReference type="NCBI Taxonomy" id="1156394"/>
    <lineage>
        <taxon>Eukaryota</taxon>
        <taxon>Sar</taxon>
        <taxon>Stramenopiles</taxon>
        <taxon>Oomycota</taxon>
        <taxon>Saprolegniomycetes</taxon>
        <taxon>Saprolegniales</taxon>
        <taxon>Saprolegniaceae</taxon>
        <taxon>Saprolegnia</taxon>
    </lineage>
</organism>
<feature type="chain" id="PRO_5004582660" description="Secreted protein" evidence="7">
    <location>
        <begin position="18"/>
        <end position="244"/>
    </location>
</feature>
<dbReference type="OrthoDB" id="10481786at2759"/>
<keyword evidence="9" id="KW-1185">Reference proteome</keyword>
<dbReference type="InterPro" id="IPR002200">
    <property type="entry name" value="Elicitin"/>
</dbReference>
<dbReference type="Pfam" id="PF00964">
    <property type="entry name" value="Elicitin"/>
    <property type="match status" value="1"/>
</dbReference>
<evidence type="ECO:0000256" key="1">
    <source>
        <dbReference type="ARBA" id="ARBA00004613"/>
    </source>
</evidence>
<evidence type="ECO:0000313" key="9">
    <source>
        <dbReference type="Proteomes" id="UP000030762"/>
    </source>
</evidence>
<evidence type="ECO:0000256" key="2">
    <source>
        <dbReference type="ARBA" id="ARBA00009544"/>
    </source>
</evidence>
<proteinExistence type="inferred from homology"/>
<gene>
    <name evidence="8" type="ORF">SDRG_16507</name>
</gene>
<protein>
    <recommendedName>
        <fullName evidence="10">Secreted protein</fullName>
    </recommendedName>
</protein>